<dbReference type="Gene3D" id="2.10.60.10">
    <property type="entry name" value="CD59"/>
    <property type="match status" value="1"/>
</dbReference>
<dbReference type="FunFam" id="3.30.200.20:FF:000064">
    <property type="entry name" value="Receptor protein serine/threonine kinase"/>
    <property type="match status" value="1"/>
</dbReference>
<dbReference type="eggNOG" id="KOG2052">
    <property type="taxonomic scope" value="Eukaryota"/>
</dbReference>
<dbReference type="GO" id="GO:0070724">
    <property type="term" value="C:BMP receptor complex"/>
    <property type="evidence" value="ECO:0007669"/>
    <property type="project" value="TreeGrafter"/>
</dbReference>
<name>H2YPF5_CIOSA</name>
<dbReference type="Proteomes" id="UP000007875">
    <property type="component" value="Unassembled WGS sequence"/>
</dbReference>
<keyword evidence="7" id="KW-0808">Transferase</keyword>
<dbReference type="InterPro" id="IPR001245">
    <property type="entry name" value="Ser-Thr/Tyr_kinase_cat_dom"/>
</dbReference>
<dbReference type="PROSITE" id="PS50011">
    <property type="entry name" value="PROTEIN_KINASE_DOM"/>
    <property type="match status" value="1"/>
</dbReference>
<keyword evidence="14" id="KW-0460">Magnesium</keyword>
<dbReference type="Pfam" id="PF08515">
    <property type="entry name" value="TGF_beta_GS"/>
    <property type="match status" value="1"/>
</dbReference>
<keyword evidence="16 22" id="KW-0472">Membrane</keyword>
<reference evidence="26" key="1">
    <citation type="submission" date="2003-08" db="EMBL/GenBank/DDBJ databases">
        <authorList>
            <person name="Birren B."/>
            <person name="Nusbaum C."/>
            <person name="Abebe A."/>
            <person name="Abouelleil A."/>
            <person name="Adekoya E."/>
            <person name="Ait-zahra M."/>
            <person name="Allen N."/>
            <person name="Allen T."/>
            <person name="An P."/>
            <person name="Anderson M."/>
            <person name="Anderson S."/>
            <person name="Arachchi H."/>
            <person name="Armbruster J."/>
            <person name="Bachantsang P."/>
            <person name="Baldwin J."/>
            <person name="Barry A."/>
            <person name="Bayul T."/>
            <person name="Blitshsteyn B."/>
            <person name="Bloom T."/>
            <person name="Blye J."/>
            <person name="Boguslavskiy L."/>
            <person name="Borowsky M."/>
            <person name="Boukhgalter B."/>
            <person name="Brunache A."/>
            <person name="Butler J."/>
            <person name="Calixte N."/>
            <person name="Calvo S."/>
            <person name="Camarata J."/>
            <person name="Campo K."/>
            <person name="Chang J."/>
            <person name="Cheshatsang Y."/>
            <person name="Citroen M."/>
            <person name="Collymore A."/>
            <person name="Considine T."/>
            <person name="Cook A."/>
            <person name="Cooke P."/>
            <person name="Corum B."/>
            <person name="Cuomo C."/>
            <person name="David R."/>
            <person name="Dawoe T."/>
            <person name="Degray S."/>
            <person name="Dodge S."/>
            <person name="Dooley K."/>
            <person name="Dorje P."/>
            <person name="Dorjee K."/>
            <person name="Dorris L."/>
            <person name="Duffey N."/>
            <person name="Dupes A."/>
            <person name="Elkins T."/>
            <person name="Engels R."/>
            <person name="Erickson J."/>
            <person name="Farina A."/>
            <person name="Faro S."/>
            <person name="Ferreira P."/>
            <person name="Fischer H."/>
            <person name="Fitzgerald M."/>
            <person name="Foley K."/>
            <person name="Gage D."/>
            <person name="Galagan J."/>
            <person name="Gearin G."/>
            <person name="Gnerre S."/>
            <person name="Gnirke A."/>
            <person name="Goyette A."/>
            <person name="Graham J."/>
            <person name="Grandbois E."/>
            <person name="Gyaltsen K."/>
            <person name="Hafez N."/>
            <person name="Hagopian D."/>
            <person name="Hagos B."/>
            <person name="Hall J."/>
            <person name="Hatcher B."/>
            <person name="Heller A."/>
            <person name="Higgins H."/>
            <person name="Honan T."/>
            <person name="Horn A."/>
            <person name="Houde N."/>
            <person name="Hughes L."/>
            <person name="Hulme W."/>
            <person name="Husby E."/>
            <person name="Iliev I."/>
            <person name="Jaffe D."/>
            <person name="Jones C."/>
            <person name="Kamal M."/>
            <person name="Kamat A."/>
            <person name="Kamvysselis M."/>
            <person name="Karlsson E."/>
            <person name="Kells C."/>
            <person name="Kieu A."/>
            <person name="Kisner P."/>
            <person name="Kodira C."/>
            <person name="Kulbokas E."/>
            <person name="Labutti K."/>
            <person name="Lama D."/>
            <person name="Landers T."/>
            <person name="Leger J."/>
            <person name="Levine S."/>
            <person name="Lewis D."/>
            <person name="Lewis T."/>
            <person name="Lindblad-toh K."/>
            <person name="Liu X."/>
            <person name="Lokyitsang T."/>
            <person name="Lokyitsang Y."/>
            <person name="Lucien O."/>
            <person name="Lui A."/>
            <person name="Ma L.J."/>
            <person name="Mabbitt R."/>
            <person name="Macdonald J."/>
            <person name="Maclean C."/>
            <person name="Major J."/>
            <person name="Manning J."/>
            <person name="Marabella R."/>
            <person name="Maru K."/>
            <person name="Matthews C."/>
            <person name="Mauceli E."/>
            <person name="Mccarthy M."/>
            <person name="Mcdonough S."/>
            <person name="Mcghee T."/>
            <person name="Meldrim J."/>
            <person name="Meneus L."/>
            <person name="Mesirov J."/>
            <person name="Mihalev A."/>
            <person name="Mihova T."/>
            <person name="Mikkelsen T."/>
            <person name="Mlenga V."/>
            <person name="Moru K."/>
            <person name="Mozes J."/>
            <person name="Mulrain L."/>
            <person name="Munson G."/>
            <person name="Naylor J."/>
            <person name="Newes C."/>
            <person name="Nguyen C."/>
            <person name="Nguyen N."/>
            <person name="Nguyen T."/>
            <person name="Nicol R."/>
            <person name="Nielsen C."/>
            <person name="Nizzari M."/>
            <person name="Norbu C."/>
            <person name="Norbu N."/>
            <person name="O'donnell P."/>
            <person name="Okoawo O."/>
            <person name="O'leary S."/>
            <person name="Omotosho B."/>
            <person name="O'neill K."/>
            <person name="Osman S."/>
            <person name="Parker S."/>
            <person name="Perrin D."/>
            <person name="Phunkhang P."/>
            <person name="Piqani B."/>
            <person name="Purcell S."/>
            <person name="Rachupka T."/>
            <person name="Ramasamy U."/>
            <person name="Rameau R."/>
            <person name="Ray V."/>
            <person name="Raymond C."/>
            <person name="Retta R."/>
            <person name="Richardson S."/>
            <person name="Rise C."/>
            <person name="Rodriguez J."/>
            <person name="Rogers J."/>
            <person name="Rogov P."/>
            <person name="Rutman M."/>
            <person name="Schupbach R."/>
            <person name="Seaman C."/>
            <person name="Settipalli S."/>
            <person name="Sharpe T."/>
            <person name="Sheridan J."/>
            <person name="Sherpa N."/>
            <person name="Shi J."/>
            <person name="Smirnov S."/>
            <person name="Smith C."/>
            <person name="Sougnez C."/>
            <person name="Spencer B."/>
            <person name="Stalker J."/>
            <person name="Stange-thomann N."/>
            <person name="Stavropoulos S."/>
            <person name="Stetson K."/>
            <person name="Stone C."/>
            <person name="Stone S."/>
            <person name="Stubbs M."/>
            <person name="Talamas J."/>
            <person name="Tchuinga P."/>
            <person name="Tenzing P."/>
            <person name="Tesfaye S."/>
            <person name="Theodore J."/>
            <person name="Thoulutsang Y."/>
            <person name="Topham K."/>
            <person name="Towey S."/>
            <person name="Tsamla T."/>
            <person name="Tsomo N."/>
            <person name="Vallee D."/>
            <person name="Vassiliev H."/>
            <person name="Venkataraman V."/>
            <person name="Vinson J."/>
            <person name="Vo A."/>
            <person name="Wade C."/>
            <person name="Wang S."/>
            <person name="Wangchuk T."/>
            <person name="Wangdi T."/>
            <person name="Whittaker C."/>
            <person name="Wilkinson J."/>
            <person name="Wu Y."/>
            <person name="Wyman D."/>
            <person name="Yadav S."/>
            <person name="Yang S."/>
            <person name="Yang X."/>
            <person name="Yeager S."/>
            <person name="Yee E."/>
            <person name="Young G."/>
            <person name="Zainoun J."/>
            <person name="Zembeck L."/>
            <person name="Zimmer A."/>
            <person name="Zody M."/>
            <person name="Lander E."/>
        </authorList>
    </citation>
    <scope>NUCLEOTIDE SEQUENCE [LARGE SCALE GENOMIC DNA]</scope>
</reference>
<dbReference type="SMART" id="SM00467">
    <property type="entry name" value="GS"/>
    <property type="match status" value="1"/>
</dbReference>
<dbReference type="InterPro" id="IPR045860">
    <property type="entry name" value="Snake_toxin-like_sf"/>
</dbReference>
<accession>H2YPF5</accession>
<comment type="subcellular location">
    <subcellularLocation>
        <location evidence="3">Membrane</location>
        <topology evidence="3">Single-pass type I membrane protein</topology>
    </subcellularLocation>
</comment>
<evidence type="ECO:0000256" key="2">
    <source>
        <dbReference type="ARBA" id="ARBA00001946"/>
    </source>
</evidence>
<feature type="domain" description="GS" evidence="24">
    <location>
        <begin position="189"/>
        <end position="222"/>
    </location>
</feature>
<evidence type="ECO:0000256" key="17">
    <source>
        <dbReference type="ARBA" id="ARBA00023170"/>
    </source>
</evidence>
<dbReference type="GO" id="GO:0005524">
    <property type="term" value="F:ATP binding"/>
    <property type="evidence" value="ECO:0007669"/>
    <property type="project" value="UniProtKB-UniRule"/>
</dbReference>
<dbReference type="PANTHER" id="PTHR23255">
    <property type="entry name" value="TRANSFORMING GROWTH FACTOR-BETA RECEPTOR TYPE I AND II"/>
    <property type="match status" value="1"/>
</dbReference>
<keyword evidence="17" id="KW-0675">Receptor</keyword>
<evidence type="ECO:0000256" key="7">
    <source>
        <dbReference type="ARBA" id="ARBA00022679"/>
    </source>
</evidence>
<dbReference type="Gene3D" id="3.30.200.20">
    <property type="entry name" value="Phosphorylase Kinase, domain 1"/>
    <property type="match status" value="1"/>
</dbReference>
<comment type="cofactor">
    <cofactor evidence="1">
        <name>Mn(2+)</name>
        <dbReference type="ChEBI" id="CHEBI:29035"/>
    </cofactor>
</comment>
<evidence type="ECO:0000256" key="8">
    <source>
        <dbReference type="ARBA" id="ARBA00022692"/>
    </source>
</evidence>
<evidence type="ECO:0000313" key="26">
    <source>
        <dbReference type="Proteomes" id="UP000007875"/>
    </source>
</evidence>
<reference evidence="25" key="2">
    <citation type="submission" date="2025-08" db="UniProtKB">
        <authorList>
            <consortium name="Ensembl"/>
        </authorList>
    </citation>
    <scope>IDENTIFICATION</scope>
</reference>
<dbReference type="InterPro" id="IPR017441">
    <property type="entry name" value="Protein_kinase_ATP_BS"/>
</dbReference>
<keyword evidence="12" id="KW-0418">Kinase</keyword>
<evidence type="ECO:0000256" key="12">
    <source>
        <dbReference type="ARBA" id="ARBA00022777"/>
    </source>
</evidence>
<evidence type="ECO:0000256" key="10">
    <source>
        <dbReference type="ARBA" id="ARBA00022729"/>
    </source>
</evidence>
<dbReference type="PROSITE" id="PS51256">
    <property type="entry name" value="GS"/>
    <property type="match status" value="1"/>
</dbReference>
<feature type="binding site" evidence="21">
    <location>
        <position position="250"/>
    </location>
    <ligand>
        <name>ATP</name>
        <dbReference type="ChEBI" id="CHEBI:30616"/>
    </ligand>
</feature>
<dbReference type="GO" id="GO:0004675">
    <property type="term" value="F:transmembrane receptor protein serine/threonine kinase activity"/>
    <property type="evidence" value="ECO:0007669"/>
    <property type="project" value="UniProtKB-EC"/>
</dbReference>
<dbReference type="AlphaFoldDB" id="H2YPF5"/>
<dbReference type="PROSITE" id="PS00108">
    <property type="entry name" value="PROTEIN_KINASE_ST"/>
    <property type="match status" value="1"/>
</dbReference>
<keyword evidence="9" id="KW-0479">Metal-binding</keyword>
<keyword evidence="13 21" id="KW-0067">ATP-binding</keyword>
<evidence type="ECO:0000256" key="18">
    <source>
        <dbReference type="ARBA" id="ARBA00023180"/>
    </source>
</evidence>
<dbReference type="InterPro" id="IPR008271">
    <property type="entry name" value="Ser/Thr_kinase_AS"/>
</dbReference>
<dbReference type="STRING" id="51511.ENSCSAVP00000007213"/>
<evidence type="ECO:0000256" key="19">
    <source>
        <dbReference type="ARBA" id="ARBA00047681"/>
    </source>
</evidence>
<evidence type="ECO:0000256" key="3">
    <source>
        <dbReference type="ARBA" id="ARBA00004479"/>
    </source>
</evidence>
<evidence type="ECO:0000259" key="23">
    <source>
        <dbReference type="PROSITE" id="PS50011"/>
    </source>
</evidence>
<evidence type="ECO:0000259" key="24">
    <source>
        <dbReference type="PROSITE" id="PS51256"/>
    </source>
</evidence>
<dbReference type="FunFam" id="1.10.510.10:FF:000018">
    <property type="entry name" value="Receptor protein serine/threonine kinase"/>
    <property type="match status" value="1"/>
</dbReference>
<evidence type="ECO:0000256" key="14">
    <source>
        <dbReference type="ARBA" id="ARBA00022842"/>
    </source>
</evidence>
<dbReference type="EC" id="2.7.11.30" evidence="5"/>
<keyword evidence="18" id="KW-0325">Glycoprotein</keyword>
<evidence type="ECO:0000256" key="9">
    <source>
        <dbReference type="ARBA" id="ARBA00022723"/>
    </source>
</evidence>
<dbReference type="PROSITE" id="PS00107">
    <property type="entry name" value="PROTEIN_KINASE_ATP"/>
    <property type="match status" value="1"/>
</dbReference>
<evidence type="ECO:0000256" key="15">
    <source>
        <dbReference type="ARBA" id="ARBA00022989"/>
    </source>
</evidence>
<evidence type="ECO:0000256" key="22">
    <source>
        <dbReference type="SAM" id="Phobius"/>
    </source>
</evidence>
<comment type="catalytic activity">
    <reaction evidence="20">
        <text>L-threonyl-[receptor-protein] + ATP = O-phospho-L-threonyl-[receptor-protein] + ADP + H(+)</text>
        <dbReference type="Rhea" id="RHEA:44880"/>
        <dbReference type="Rhea" id="RHEA-COMP:11024"/>
        <dbReference type="Rhea" id="RHEA-COMP:11025"/>
        <dbReference type="ChEBI" id="CHEBI:15378"/>
        <dbReference type="ChEBI" id="CHEBI:30013"/>
        <dbReference type="ChEBI" id="CHEBI:30616"/>
        <dbReference type="ChEBI" id="CHEBI:61977"/>
        <dbReference type="ChEBI" id="CHEBI:456216"/>
        <dbReference type="EC" id="2.7.11.30"/>
    </reaction>
</comment>
<dbReference type="InterPro" id="IPR003605">
    <property type="entry name" value="GS_dom"/>
</dbReference>
<evidence type="ECO:0000256" key="21">
    <source>
        <dbReference type="PROSITE-ProRule" id="PRU10141"/>
    </source>
</evidence>
<dbReference type="InParanoid" id="H2YPF5"/>
<dbReference type="InterPro" id="IPR000333">
    <property type="entry name" value="TGFB_receptor"/>
</dbReference>
<keyword evidence="8 22" id="KW-0812">Transmembrane</keyword>
<dbReference type="InterPro" id="IPR011009">
    <property type="entry name" value="Kinase-like_dom_sf"/>
</dbReference>
<feature type="transmembrane region" description="Helical" evidence="22">
    <location>
        <begin position="137"/>
        <end position="162"/>
    </location>
</feature>
<feature type="domain" description="Protein kinase" evidence="23">
    <location>
        <begin position="223"/>
        <end position="522"/>
    </location>
</feature>
<proteinExistence type="inferred from homology"/>
<comment type="similarity">
    <text evidence="4">Belongs to the protein kinase superfamily. TKL Ser/Thr protein kinase family. TGFB receptor subfamily.</text>
</comment>
<evidence type="ECO:0000256" key="6">
    <source>
        <dbReference type="ARBA" id="ARBA00022527"/>
    </source>
</evidence>
<evidence type="ECO:0000256" key="5">
    <source>
        <dbReference type="ARBA" id="ARBA00012401"/>
    </source>
</evidence>
<evidence type="ECO:0000256" key="20">
    <source>
        <dbReference type="ARBA" id="ARBA00048773"/>
    </source>
</evidence>
<dbReference type="Ensembl" id="ENSCSAVT00000007306.1">
    <property type="protein sequence ID" value="ENSCSAVP00000007213.1"/>
    <property type="gene ID" value="ENSCSAVG00000004312.1"/>
</dbReference>
<dbReference type="OMA" id="FLVQRTM"/>
<evidence type="ECO:0000256" key="16">
    <source>
        <dbReference type="ARBA" id="ARBA00023136"/>
    </source>
</evidence>
<keyword evidence="15 22" id="KW-1133">Transmembrane helix</keyword>
<dbReference type="Pfam" id="PF07714">
    <property type="entry name" value="PK_Tyr_Ser-Thr"/>
    <property type="match status" value="1"/>
</dbReference>
<keyword evidence="26" id="KW-1185">Reference proteome</keyword>
<evidence type="ECO:0000256" key="1">
    <source>
        <dbReference type="ARBA" id="ARBA00001936"/>
    </source>
</evidence>
<evidence type="ECO:0000313" key="25">
    <source>
        <dbReference type="Ensembl" id="ENSCSAVP00000007213.1"/>
    </source>
</evidence>
<keyword evidence="10" id="KW-0732">Signal</keyword>
<evidence type="ECO:0000256" key="4">
    <source>
        <dbReference type="ARBA" id="ARBA00009605"/>
    </source>
</evidence>
<dbReference type="InterPro" id="IPR000719">
    <property type="entry name" value="Prot_kinase_dom"/>
</dbReference>
<dbReference type="Gene3D" id="1.10.510.10">
    <property type="entry name" value="Transferase(Phosphotransferase) domain 1"/>
    <property type="match status" value="1"/>
</dbReference>
<dbReference type="SUPFAM" id="SSF57302">
    <property type="entry name" value="Snake toxin-like"/>
    <property type="match status" value="1"/>
</dbReference>
<dbReference type="SMART" id="SM00220">
    <property type="entry name" value="S_TKc"/>
    <property type="match status" value="1"/>
</dbReference>
<comment type="catalytic activity">
    <reaction evidence="19">
        <text>L-seryl-[receptor-protein] + ATP = O-phospho-L-seryl-[receptor-protein] + ADP + H(+)</text>
        <dbReference type="Rhea" id="RHEA:18673"/>
        <dbReference type="Rhea" id="RHEA-COMP:11022"/>
        <dbReference type="Rhea" id="RHEA-COMP:11023"/>
        <dbReference type="ChEBI" id="CHEBI:15378"/>
        <dbReference type="ChEBI" id="CHEBI:29999"/>
        <dbReference type="ChEBI" id="CHEBI:30616"/>
        <dbReference type="ChEBI" id="CHEBI:83421"/>
        <dbReference type="ChEBI" id="CHEBI:456216"/>
        <dbReference type="EC" id="2.7.11.30"/>
    </reaction>
</comment>
<dbReference type="GeneTree" id="ENSGT00940000164733"/>
<evidence type="ECO:0000256" key="11">
    <source>
        <dbReference type="ARBA" id="ARBA00022741"/>
    </source>
</evidence>
<dbReference type="PANTHER" id="PTHR23255:SF72">
    <property type="entry name" value="RECEPTOR PROTEIN SERINE_THREONINE KINASE"/>
    <property type="match status" value="1"/>
</dbReference>
<dbReference type="GO" id="GO:0046872">
    <property type="term" value="F:metal ion binding"/>
    <property type="evidence" value="ECO:0007669"/>
    <property type="project" value="UniProtKB-KW"/>
</dbReference>
<dbReference type="HOGENOM" id="CLU_000288_8_1_1"/>
<reference evidence="25" key="3">
    <citation type="submission" date="2025-09" db="UniProtKB">
        <authorList>
            <consortium name="Ensembl"/>
        </authorList>
    </citation>
    <scope>IDENTIFICATION</scope>
</reference>
<protein>
    <recommendedName>
        <fullName evidence="5">receptor protein serine/threonine kinase</fullName>
        <ecNumber evidence="5">2.7.11.30</ecNumber>
    </recommendedName>
</protein>
<comment type="cofactor">
    <cofactor evidence="2">
        <name>Mg(2+)</name>
        <dbReference type="ChEBI" id="CHEBI:18420"/>
    </cofactor>
</comment>
<keyword evidence="11 21" id="KW-0547">Nucleotide-binding</keyword>
<dbReference type="SUPFAM" id="SSF56112">
    <property type="entry name" value="Protein kinase-like (PK-like)"/>
    <property type="match status" value="1"/>
</dbReference>
<dbReference type="GO" id="GO:0071363">
    <property type="term" value="P:cellular response to growth factor stimulus"/>
    <property type="evidence" value="ECO:0007669"/>
    <property type="project" value="TreeGrafter"/>
</dbReference>
<evidence type="ECO:0000256" key="13">
    <source>
        <dbReference type="ARBA" id="ARBA00022840"/>
    </source>
</evidence>
<sequence>VSLLVASSYAIQNISGIQPDYIDTSNGSLFDGFGMVGYRTDDNVRYISFEIEEEVFLCVCTIKHGGCDEHGLCNTSGQCFAFTNSADSSNGYKAGKGCFSSAQGRMQCLKKGEVCHCCVGNLCNQGLLETSTTSNNYYTSVILIISVFIGFVILSIVVGLLVRRYHVKRMQELEKQREAGRLEGGLRATRIGESTLADWMNSATSGSGSGLPFLVQRTMARQITLTNCIGKGRYGAVWKGMWQGEPIAVKVFASRDEQSWARETEYNTVMLRHSNILGYIASDMISRESDTELWLVCYYHPLGSLYEYLQRTELDHQLMLQLCLSAANGLAHLHTDIVGVCGKAAIAHRDIKSKNILVKNDLTCCIADLGLAVTHNSEEDQINIPKNNRVGTKRYMSPEVLDETLNTSSFECFKQADVYSFGVVWEIARRCVSGGLVEEYNPPFYDVVNYDPSFEEMRKVVSVDNYRPVIPNRWSSDPSLSLLSKLLRETWCKNPSNRLTIHRLAPAITKEIYPSNDMDPLLSLAPKVDEKTYARNLLEKE</sequence>
<keyword evidence="6" id="KW-0723">Serine/threonine-protein kinase</keyword>
<organism evidence="25 26">
    <name type="scientific">Ciona savignyi</name>
    <name type="common">Pacific transparent sea squirt</name>
    <dbReference type="NCBI Taxonomy" id="51511"/>
    <lineage>
        <taxon>Eukaryota</taxon>
        <taxon>Metazoa</taxon>
        <taxon>Chordata</taxon>
        <taxon>Tunicata</taxon>
        <taxon>Ascidiacea</taxon>
        <taxon>Phlebobranchia</taxon>
        <taxon>Cionidae</taxon>
        <taxon>Ciona</taxon>
    </lineage>
</organism>